<dbReference type="AlphaFoldDB" id="A0A6V8LT65"/>
<comment type="caution">
    <text evidence="1">The sequence shown here is derived from an EMBL/GenBank/DDBJ whole genome shotgun (WGS) entry which is preliminary data.</text>
</comment>
<evidence type="ECO:0000313" key="2">
    <source>
        <dbReference type="Proteomes" id="UP000494245"/>
    </source>
</evidence>
<keyword evidence="2" id="KW-1185">Reference proteome</keyword>
<sequence length="64" mass="6912">MNDGLVHFAGYDGLVHSPDAIVAQPPGHFWAHDPGHVIIPTPPADQVIHTITENFVGHVINEIV</sequence>
<name>A0A6V8LT65_9BACT</name>
<dbReference type="RefSeq" id="WP_173082121.1">
    <property type="nucleotide sequence ID" value="NZ_BLTE01000003.1"/>
</dbReference>
<reference evidence="1 2" key="2">
    <citation type="submission" date="2020-05" db="EMBL/GenBank/DDBJ databases">
        <title>Draft genome sequence of Desulfovibrio sp. strainFSS-1.</title>
        <authorList>
            <person name="Shimoshige H."/>
            <person name="Kobayashi H."/>
            <person name="Maekawa T."/>
        </authorList>
    </citation>
    <scope>NUCLEOTIDE SEQUENCE [LARGE SCALE GENOMIC DNA]</scope>
    <source>
        <strain evidence="1 2">SIID29052-01</strain>
    </source>
</reference>
<organism evidence="1 2">
    <name type="scientific">Fundidesulfovibrio magnetotacticus</name>
    <dbReference type="NCBI Taxonomy" id="2730080"/>
    <lineage>
        <taxon>Bacteria</taxon>
        <taxon>Pseudomonadati</taxon>
        <taxon>Thermodesulfobacteriota</taxon>
        <taxon>Desulfovibrionia</taxon>
        <taxon>Desulfovibrionales</taxon>
        <taxon>Desulfovibrionaceae</taxon>
        <taxon>Fundidesulfovibrio</taxon>
    </lineage>
</organism>
<dbReference type="EMBL" id="BLTE01000003">
    <property type="protein sequence ID" value="GFK93269.1"/>
    <property type="molecule type" value="Genomic_DNA"/>
</dbReference>
<gene>
    <name evidence="1" type="ORF">NNJEOMEG_01100</name>
</gene>
<accession>A0A6V8LT65</accession>
<dbReference type="Proteomes" id="UP000494245">
    <property type="component" value="Unassembled WGS sequence"/>
</dbReference>
<evidence type="ECO:0000313" key="1">
    <source>
        <dbReference type="EMBL" id="GFK93269.1"/>
    </source>
</evidence>
<proteinExistence type="predicted"/>
<reference evidence="1 2" key="1">
    <citation type="submission" date="2020-04" db="EMBL/GenBank/DDBJ databases">
        <authorList>
            <consortium name="Desulfovibrio sp. FSS-1 genome sequencing consortium"/>
            <person name="Shimoshige H."/>
            <person name="Kobayashi H."/>
            <person name="Maekawa T."/>
        </authorList>
    </citation>
    <scope>NUCLEOTIDE SEQUENCE [LARGE SCALE GENOMIC DNA]</scope>
    <source>
        <strain evidence="1 2">SIID29052-01</strain>
    </source>
</reference>
<protein>
    <submittedName>
        <fullName evidence="1">Uncharacterized protein</fullName>
    </submittedName>
</protein>